<dbReference type="PANTHER" id="PTHR12801">
    <property type="entry name" value="RNA EXONUCLEASE REXO1 / RECO3 FAMILY MEMBER-RELATED"/>
    <property type="match status" value="1"/>
</dbReference>
<comment type="subcellular location">
    <subcellularLocation>
        <location evidence="1">Nucleus</location>
    </subcellularLocation>
</comment>
<evidence type="ECO:0000256" key="4">
    <source>
        <dbReference type="ARBA" id="ARBA00022801"/>
    </source>
</evidence>
<evidence type="ECO:0000313" key="7">
    <source>
        <dbReference type="EMBL" id="KAL1606757.1"/>
    </source>
</evidence>
<evidence type="ECO:0000256" key="2">
    <source>
        <dbReference type="ARBA" id="ARBA00006357"/>
    </source>
</evidence>
<evidence type="ECO:0008006" key="9">
    <source>
        <dbReference type="Google" id="ProtNLM"/>
    </source>
</evidence>
<keyword evidence="8" id="KW-1185">Reference proteome</keyword>
<evidence type="ECO:0000256" key="1">
    <source>
        <dbReference type="ARBA" id="ARBA00004123"/>
    </source>
</evidence>
<reference evidence="7 8" key="1">
    <citation type="submission" date="2024-02" db="EMBL/GenBank/DDBJ databases">
        <title>De novo assembly and annotation of 12 fungi associated with fruit tree decline syndrome in Ontario, Canada.</title>
        <authorList>
            <person name="Sulman M."/>
            <person name="Ellouze W."/>
            <person name="Ilyukhin E."/>
        </authorList>
    </citation>
    <scope>NUCLEOTIDE SEQUENCE [LARGE SCALE GENOMIC DNA]</scope>
    <source>
        <strain evidence="7 8">M42-189</strain>
    </source>
</reference>
<comment type="similarity">
    <text evidence="2">Belongs to the REXO1/REXO3 family.</text>
</comment>
<dbReference type="SUPFAM" id="SSF53098">
    <property type="entry name" value="Ribonuclease H-like"/>
    <property type="match status" value="1"/>
</dbReference>
<keyword evidence="5" id="KW-0269">Exonuclease</keyword>
<name>A0ABR3RQW5_9PLEO</name>
<dbReference type="InterPro" id="IPR012337">
    <property type="entry name" value="RNaseH-like_sf"/>
</dbReference>
<evidence type="ECO:0000313" key="8">
    <source>
        <dbReference type="Proteomes" id="UP001521785"/>
    </source>
</evidence>
<organism evidence="7 8">
    <name type="scientific">Paraconiothyrium brasiliense</name>
    <dbReference type="NCBI Taxonomy" id="300254"/>
    <lineage>
        <taxon>Eukaryota</taxon>
        <taxon>Fungi</taxon>
        <taxon>Dikarya</taxon>
        <taxon>Ascomycota</taxon>
        <taxon>Pezizomycotina</taxon>
        <taxon>Dothideomycetes</taxon>
        <taxon>Pleosporomycetidae</taxon>
        <taxon>Pleosporales</taxon>
        <taxon>Massarineae</taxon>
        <taxon>Didymosphaeriaceae</taxon>
        <taxon>Paraconiothyrium</taxon>
    </lineage>
</organism>
<keyword evidence="4" id="KW-0378">Hydrolase</keyword>
<evidence type="ECO:0000256" key="6">
    <source>
        <dbReference type="ARBA" id="ARBA00023242"/>
    </source>
</evidence>
<evidence type="ECO:0000256" key="3">
    <source>
        <dbReference type="ARBA" id="ARBA00022722"/>
    </source>
</evidence>
<evidence type="ECO:0000256" key="5">
    <source>
        <dbReference type="ARBA" id="ARBA00022839"/>
    </source>
</evidence>
<keyword evidence="6" id="KW-0539">Nucleus</keyword>
<dbReference type="PANTHER" id="PTHR12801:SF115">
    <property type="entry name" value="FI18136P1-RELATED"/>
    <property type="match status" value="1"/>
</dbReference>
<keyword evidence="3" id="KW-0540">Nuclease</keyword>
<dbReference type="InterPro" id="IPR047021">
    <property type="entry name" value="REXO1/3/4-like"/>
</dbReference>
<accession>A0ABR3RQW5</accession>
<gene>
    <name evidence="7" type="ORF">SLS60_004164</name>
</gene>
<comment type="caution">
    <text evidence="7">The sequence shown here is derived from an EMBL/GenBank/DDBJ whole genome shotgun (WGS) entry which is preliminary data.</text>
</comment>
<protein>
    <recommendedName>
        <fullName evidence="9">Exonuclease domain-containing protein</fullName>
    </recommendedName>
</protein>
<dbReference type="EMBL" id="JAKJXO020000004">
    <property type="protein sequence ID" value="KAL1606757.1"/>
    <property type="molecule type" value="Genomic_DNA"/>
</dbReference>
<dbReference type="Proteomes" id="UP001521785">
    <property type="component" value="Unassembled WGS sequence"/>
</dbReference>
<proteinExistence type="inferred from homology"/>
<sequence length="313" mass="35052">MPMPIPPASASNVLSVGGPAEIEQANELQGKIMRMLITADIAIQHDGKIVYDGAAWIRIGVARHSEAIGMIDELVHLRKLSNQGQAKQHVSHPTTFAPDFVGEYPSSDFEQLNEPQDGSLRAVALCCSKILLESHCEEIVKIAAVDVLTGRPLMSYLVCTDPTDKVQDWRTSLTGLSHLQDFEAARLQRFKVLKGWTAARAALSKFVDQNTILLGYNLRSDLDALRIRHGRCVDLIKLVEKAAENRPLSKQQLRLETLLRDLLKVQVRNDQFGRDCLQDAFAVRGLTLWIVREKDKFVQYAKEKALDYQRGSI</sequence>
<dbReference type="Gene3D" id="3.30.420.10">
    <property type="entry name" value="Ribonuclease H-like superfamily/Ribonuclease H"/>
    <property type="match status" value="1"/>
</dbReference>
<dbReference type="InterPro" id="IPR036397">
    <property type="entry name" value="RNaseH_sf"/>
</dbReference>